<feature type="domain" description="MobA-like NTP transferase" evidence="9">
    <location>
        <begin position="197"/>
        <end position="340"/>
    </location>
</feature>
<protein>
    <recommendedName>
        <fullName evidence="8">Probable molybdenum cofactor guanylyltransferase</fullName>
        <shortName evidence="8">MoCo guanylyltransferase</shortName>
        <ecNumber evidence="8">2.7.7.77</ecNumber>
    </recommendedName>
    <alternativeName>
        <fullName evidence="8">GTP:molybdopterin guanylyltransferase</fullName>
    </alternativeName>
    <alternativeName>
        <fullName evidence="8">Mo-MPT guanylyltransferase</fullName>
    </alternativeName>
    <alternativeName>
        <fullName evidence="8">Molybdopterin guanylyltransferase</fullName>
    </alternativeName>
    <alternativeName>
        <fullName evidence="8">Molybdopterin-guanine dinucleotide synthase</fullName>
        <shortName evidence="8">MGD synthase</shortName>
    </alternativeName>
</protein>
<reference evidence="10 11" key="1">
    <citation type="submission" date="2019-09" db="EMBL/GenBank/DDBJ databases">
        <title>Draft genome sequence of Ginsengibacter sp. BR5-29.</title>
        <authorList>
            <person name="Im W.-T."/>
        </authorList>
    </citation>
    <scope>NUCLEOTIDE SEQUENCE [LARGE SCALE GENOMIC DNA]</scope>
    <source>
        <strain evidence="10 11">BR5-29</strain>
    </source>
</reference>
<evidence type="ECO:0000256" key="4">
    <source>
        <dbReference type="ARBA" id="ARBA00022741"/>
    </source>
</evidence>
<dbReference type="InterPro" id="IPR025877">
    <property type="entry name" value="MobA-like_NTP_Trfase"/>
</dbReference>
<feature type="binding site" evidence="8">
    <location>
        <begin position="200"/>
        <end position="202"/>
    </location>
    <ligand>
        <name>GTP</name>
        <dbReference type="ChEBI" id="CHEBI:37565"/>
    </ligand>
</feature>
<keyword evidence="2 8" id="KW-0808">Transferase</keyword>
<keyword evidence="11" id="KW-1185">Reference proteome</keyword>
<dbReference type="Proteomes" id="UP000326903">
    <property type="component" value="Unassembled WGS sequence"/>
</dbReference>
<keyword evidence="5 8" id="KW-0460">Magnesium</keyword>
<dbReference type="GO" id="GO:0061603">
    <property type="term" value="F:molybdenum cofactor guanylyltransferase activity"/>
    <property type="evidence" value="ECO:0007669"/>
    <property type="project" value="UniProtKB-EC"/>
</dbReference>
<evidence type="ECO:0000256" key="2">
    <source>
        <dbReference type="ARBA" id="ARBA00022679"/>
    </source>
</evidence>
<keyword evidence="6 8" id="KW-0342">GTP-binding</keyword>
<dbReference type="RefSeq" id="WP_150417230.1">
    <property type="nucleotide sequence ID" value="NZ_VYQF01000017.1"/>
</dbReference>
<dbReference type="SUPFAM" id="SSF53448">
    <property type="entry name" value="Nucleotide-diphospho-sugar transferases"/>
    <property type="match status" value="1"/>
</dbReference>
<dbReference type="GO" id="GO:0046872">
    <property type="term" value="F:metal ion binding"/>
    <property type="evidence" value="ECO:0007669"/>
    <property type="project" value="UniProtKB-KW"/>
</dbReference>
<comment type="function">
    <text evidence="8">Transfers a GMP moiety from GTP to Mo-molybdopterin (Mo-MPT) cofactor (Moco or molybdenum cofactor) to form Mo-molybdopterin guanine dinucleotide (Mo-MGD) cofactor.</text>
</comment>
<dbReference type="AlphaFoldDB" id="A0A5J5IEJ7"/>
<evidence type="ECO:0000256" key="5">
    <source>
        <dbReference type="ARBA" id="ARBA00022842"/>
    </source>
</evidence>
<comment type="cofactor">
    <cofactor evidence="8">
        <name>Mg(2+)</name>
        <dbReference type="ChEBI" id="CHEBI:18420"/>
    </cofactor>
</comment>
<dbReference type="PANTHER" id="PTHR19136">
    <property type="entry name" value="MOLYBDENUM COFACTOR GUANYLYLTRANSFERASE"/>
    <property type="match status" value="1"/>
</dbReference>
<evidence type="ECO:0000259" key="9">
    <source>
        <dbReference type="Pfam" id="PF12804"/>
    </source>
</evidence>
<comment type="domain">
    <text evidence="8">The N-terminal domain determines nucleotide recognition and specific binding, while the C-terminal domain determines the specific binding to the target protein.</text>
</comment>
<name>A0A5J5IEJ7_9BACT</name>
<keyword evidence="1 8" id="KW-0963">Cytoplasm</keyword>
<dbReference type="InterPro" id="IPR029044">
    <property type="entry name" value="Nucleotide-diphossugar_trans"/>
</dbReference>
<dbReference type="HAMAP" id="MF_00316">
    <property type="entry name" value="MobA"/>
    <property type="match status" value="1"/>
</dbReference>
<evidence type="ECO:0000256" key="1">
    <source>
        <dbReference type="ARBA" id="ARBA00022490"/>
    </source>
</evidence>
<comment type="similarity">
    <text evidence="8">Belongs to the MobA family.</text>
</comment>
<dbReference type="Gene3D" id="3.40.50.300">
    <property type="entry name" value="P-loop containing nucleotide triphosphate hydrolases"/>
    <property type="match status" value="1"/>
</dbReference>
<dbReference type="EMBL" id="VYQF01000017">
    <property type="protein sequence ID" value="KAA9034339.1"/>
    <property type="molecule type" value="Genomic_DNA"/>
</dbReference>
<dbReference type="InterPro" id="IPR027417">
    <property type="entry name" value="P-loop_NTPase"/>
</dbReference>
<keyword evidence="4 8" id="KW-0547">Nucleotide-binding</keyword>
<keyword evidence="7 8" id="KW-0501">Molybdenum cofactor biosynthesis</keyword>
<dbReference type="Pfam" id="PF12804">
    <property type="entry name" value="NTP_transf_3"/>
    <property type="match status" value="1"/>
</dbReference>
<feature type="binding site" evidence="8">
    <location>
        <position position="258"/>
    </location>
    <ligand>
        <name>GTP</name>
        <dbReference type="ChEBI" id="CHEBI:37565"/>
    </ligand>
</feature>
<proteinExistence type="inferred from homology"/>
<dbReference type="EC" id="2.7.7.77" evidence="8"/>
<feature type="binding site" evidence="8">
    <location>
        <position position="212"/>
    </location>
    <ligand>
        <name>GTP</name>
        <dbReference type="ChEBI" id="CHEBI:37565"/>
    </ligand>
</feature>
<evidence type="ECO:0000313" key="11">
    <source>
        <dbReference type="Proteomes" id="UP000326903"/>
    </source>
</evidence>
<dbReference type="GO" id="GO:0005737">
    <property type="term" value="C:cytoplasm"/>
    <property type="evidence" value="ECO:0007669"/>
    <property type="project" value="UniProtKB-SubCell"/>
</dbReference>
<comment type="caution">
    <text evidence="10">The sequence shown here is derived from an EMBL/GenBank/DDBJ whole genome shotgun (WGS) entry which is preliminary data.</text>
</comment>
<evidence type="ECO:0000256" key="8">
    <source>
        <dbReference type="HAMAP-Rule" id="MF_00316"/>
    </source>
</evidence>
<comment type="subcellular location">
    <subcellularLocation>
        <location evidence="8">Cytoplasm</location>
    </subcellularLocation>
</comment>
<accession>A0A5J5IEJ7</accession>
<evidence type="ECO:0000256" key="6">
    <source>
        <dbReference type="ARBA" id="ARBA00023134"/>
    </source>
</evidence>
<evidence type="ECO:0000256" key="3">
    <source>
        <dbReference type="ARBA" id="ARBA00022723"/>
    </source>
</evidence>
<gene>
    <name evidence="8" type="primary">mobA</name>
    <name evidence="10" type="ORF">FW778_22770</name>
</gene>
<dbReference type="PANTHER" id="PTHR19136:SF81">
    <property type="entry name" value="MOLYBDENUM COFACTOR GUANYLYLTRANSFERASE"/>
    <property type="match status" value="1"/>
</dbReference>
<comment type="caution">
    <text evidence="8">Lacks conserved residue(s) required for the propagation of feature annotation.</text>
</comment>
<dbReference type="GO" id="GO:0006777">
    <property type="term" value="P:Mo-molybdopterin cofactor biosynthetic process"/>
    <property type="evidence" value="ECO:0007669"/>
    <property type="project" value="UniProtKB-KW"/>
</dbReference>
<dbReference type="Gene3D" id="3.90.550.10">
    <property type="entry name" value="Spore Coat Polysaccharide Biosynthesis Protein SpsA, Chain A"/>
    <property type="match status" value="1"/>
</dbReference>
<feature type="binding site" evidence="8">
    <location>
        <position position="287"/>
    </location>
    <ligand>
        <name>Mg(2+)</name>
        <dbReference type="ChEBI" id="CHEBI:18420"/>
    </ligand>
</feature>
<organism evidence="10 11">
    <name type="scientific">Ginsengibacter hankyongi</name>
    <dbReference type="NCBI Taxonomy" id="2607284"/>
    <lineage>
        <taxon>Bacteria</taxon>
        <taxon>Pseudomonadati</taxon>
        <taxon>Bacteroidota</taxon>
        <taxon>Chitinophagia</taxon>
        <taxon>Chitinophagales</taxon>
        <taxon>Chitinophagaceae</taxon>
        <taxon>Ginsengibacter</taxon>
    </lineage>
</organism>
<keyword evidence="3 8" id="KW-0479">Metal-binding</keyword>
<dbReference type="CDD" id="cd02503">
    <property type="entry name" value="MobA"/>
    <property type="match status" value="1"/>
</dbReference>
<dbReference type="InterPro" id="IPR013482">
    <property type="entry name" value="Molybde_CF_guanTrfase"/>
</dbReference>
<evidence type="ECO:0000313" key="10">
    <source>
        <dbReference type="EMBL" id="KAA9034339.1"/>
    </source>
</evidence>
<dbReference type="GO" id="GO:0005525">
    <property type="term" value="F:GTP binding"/>
    <property type="evidence" value="ECO:0007669"/>
    <property type="project" value="UniProtKB-UniRule"/>
</dbReference>
<comment type="catalytic activity">
    <reaction evidence="8">
        <text>Mo-molybdopterin + GTP + H(+) = Mo-molybdopterin guanine dinucleotide + diphosphate</text>
        <dbReference type="Rhea" id="RHEA:34243"/>
        <dbReference type="ChEBI" id="CHEBI:15378"/>
        <dbReference type="ChEBI" id="CHEBI:33019"/>
        <dbReference type="ChEBI" id="CHEBI:37565"/>
        <dbReference type="ChEBI" id="CHEBI:71302"/>
        <dbReference type="ChEBI" id="CHEBI:71310"/>
        <dbReference type="EC" id="2.7.7.77"/>
    </reaction>
</comment>
<feature type="binding site" evidence="8">
    <location>
        <position position="287"/>
    </location>
    <ligand>
        <name>GTP</name>
        <dbReference type="ChEBI" id="CHEBI:37565"/>
    </ligand>
</feature>
<sequence>MISKEHKKHSDLAKPSYGKFNRNEWAIVGMQCSNIKLLADKIITALSSQYKCTYVDAKHSMENENALLPPHLESGAMASYVDHINYHQFNFNKEYNDFQLRQLLNDADIVLVNGNHFQAKSQVVVIDETKKESLKKRTEQLTNIELILLADNAPDVFDFIKDFPSIKNTPVYKLDETSKIIDFFKAKMQESIPLLNGLVLAGGRSKRMGFDKGTIQWHAKEQQYYVADLLKELCETVFISCRSDQQKEIDTNYSTLTDTFIDLGPYGAILSAFRAQPDKASLIVACDLPLLDLSTLQHLKEHRNISSMATAFESPYNHFPEPLITIWEPKSYPVLLSFLSQGINCPGKALRNMDTAVLKIQNPETLMNVNTPEDFEKVQHIIQTMHPHHAK</sequence>
<evidence type="ECO:0000256" key="7">
    <source>
        <dbReference type="ARBA" id="ARBA00023150"/>
    </source>
</evidence>